<proteinExistence type="predicted"/>
<dbReference type="KEGG" id="abas:ACPOL_4464"/>
<evidence type="ECO:0000313" key="1">
    <source>
        <dbReference type="EMBL" id="AXC13736.1"/>
    </source>
</evidence>
<gene>
    <name evidence="1" type="ORF">ACPOL_4464</name>
</gene>
<name>A0A2Z5G5B2_9BACT</name>
<dbReference type="Proteomes" id="UP000253606">
    <property type="component" value="Chromosome"/>
</dbReference>
<organism evidence="1 2">
    <name type="scientific">Acidisarcina polymorpha</name>
    <dbReference type="NCBI Taxonomy" id="2211140"/>
    <lineage>
        <taxon>Bacteria</taxon>
        <taxon>Pseudomonadati</taxon>
        <taxon>Acidobacteriota</taxon>
        <taxon>Terriglobia</taxon>
        <taxon>Terriglobales</taxon>
        <taxon>Acidobacteriaceae</taxon>
        <taxon>Acidisarcina</taxon>
    </lineage>
</organism>
<keyword evidence="2" id="KW-1185">Reference proteome</keyword>
<evidence type="ECO:0000313" key="2">
    <source>
        <dbReference type="Proteomes" id="UP000253606"/>
    </source>
</evidence>
<accession>A0A2Z5G5B2</accession>
<dbReference type="RefSeq" id="WP_201759348.1">
    <property type="nucleotide sequence ID" value="NZ_CP030840.1"/>
</dbReference>
<reference evidence="1 2" key="1">
    <citation type="journal article" date="2018" name="Front. Microbiol.">
        <title>Hydrolytic Capabilities as a Key to Environmental Success: Chitinolytic and Cellulolytic Acidobacteria From Acidic Sub-arctic Soils and Boreal Peatlands.</title>
        <authorList>
            <person name="Belova S.E."/>
            <person name="Ravin N.V."/>
            <person name="Pankratov T.A."/>
            <person name="Rakitin A.L."/>
            <person name="Ivanova A.A."/>
            <person name="Beletsky A.V."/>
            <person name="Mardanov A.V."/>
            <person name="Sinninghe Damste J.S."/>
            <person name="Dedysh S.N."/>
        </authorList>
    </citation>
    <scope>NUCLEOTIDE SEQUENCE [LARGE SCALE GENOMIC DNA]</scope>
    <source>
        <strain evidence="1 2">SBC82</strain>
    </source>
</reference>
<sequence length="86" mass="9491">MGESGIHHIELIALALLLATALLTTVARRFQTPYPIVLVIGGLVLSLLPRLPHISLSPHLVFLVFCRPWFFLGHSTHRGGTSAEIW</sequence>
<dbReference type="EMBL" id="CP030840">
    <property type="protein sequence ID" value="AXC13736.1"/>
    <property type="molecule type" value="Genomic_DNA"/>
</dbReference>
<dbReference type="AlphaFoldDB" id="A0A2Z5G5B2"/>
<protein>
    <submittedName>
        <fullName evidence="1">Na+/H+ antiporter</fullName>
    </submittedName>
</protein>